<dbReference type="SUPFAM" id="SSF52540">
    <property type="entry name" value="P-loop containing nucleoside triphosphate hydrolases"/>
    <property type="match status" value="1"/>
</dbReference>
<dbReference type="RefSeq" id="WP_235838881.1">
    <property type="nucleotide sequence ID" value="NZ_MLBF01000037.1"/>
</dbReference>
<dbReference type="Proteomes" id="UP000186102">
    <property type="component" value="Unassembled WGS sequence"/>
</dbReference>
<organism evidence="1 2">
    <name type="scientific">Desulfosporosinus metallidurans</name>
    <dbReference type="NCBI Taxonomy" id="1888891"/>
    <lineage>
        <taxon>Bacteria</taxon>
        <taxon>Bacillati</taxon>
        <taxon>Bacillota</taxon>
        <taxon>Clostridia</taxon>
        <taxon>Eubacteriales</taxon>
        <taxon>Desulfitobacteriaceae</taxon>
        <taxon>Desulfosporosinus</taxon>
    </lineage>
</organism>
<comment type="caution">
    <text evidence="1">The sequence shown here is derived from an EMBL/GenBank/DDBJ whole genome shotgun (WGS) entry which is preliminary data.</text>
</comment>
<keyword evidence="2" id="KW-1185">Reference proteome</keyword>
<sequence>MQLYLSSNGKSGLTDFMEGQELVIKKLIGRFSLKLFAAKDIRNYIGCKYFLVDVSCIEEQLDDFIVALQSMQMMLNVRIIPILSDMVNADAYIGRLVDIGVTDIVTADSMDGIRDELAECLSEDGMQKYKRPQESLMQDIALPEALIPKEIVKYRWDARNVKIAVAGTQRRSGVTVTAFNLAAWLIARGAFACYVETNTNRHLNWIVNIYDAEKDGEAYPVGCVDCYFTNELDKDYNFIIYDCGEIKEPPTIFREADIRLLCGSILPHEAKDYLQVLKACKNMNIHKLGLCVPKPLQEFCRESLSEDILIAEASHDLFENNINGHIYMPMVERYTEWHQVTAHLPRCSSIKGSRFRDLQE</sequence>
<gene>
    <name evidence="1" type="ORF">DSOL_3792</name>
</gene>
<dbReference type="EMBL" id="MLBF01000037">
    <property type="protein sequence ID" value="OLN28981.1"/>
    <property type="molecule type" value="Genomic_DNA"/>
</dbReference>
<evidence type="ECO:0000313" key="2">
    <source>
        <dbReference type="Proteomes" id="UP000186102"/>
    </source>
</evidence>
<proteinExistence type="predicted"/>
<name>A0A1Q8QNQ5_9FIRM</name>
<dbReference type="STRING" id="1888891.DSOL_3792"/>
<protein>
    <submittedName>
        <fullName evidence="1">Uncharacterized protein</fullName>
    </submittedName>
</protein>
<dbReference type="InterPro" id="IPR027417">
    <property type="entry name" value="P-loop_NTPase"/>
</dbReference>
<reference evidence="1 2" key="1">
    <citation type="submission" date="2016-09" db="EMBL/GenBank/DDBJ databases">
        <title>Complete genome of Desulfosporosinus sp. OL.</title>
        <authorList>
            <person name="Mardanov A."/>
            <person name="Beletsky A."/>
            <person name="Panova A."/>
            <person name="Karnachuk O."/>
            <person name="Ravin N."/>
        </authorList>
    </citation>
    <scope>NUCLEOTIDE SEQUENCE [LARGE SCALE GENOMIC DNA]</scope>
    <source>
        <strain evidence="1 2">OL</strain>
    </source>
</reference>
<evidence type="ECO:0000313" key="1">
    <source>
        <dbReference type="EMBL" id="OLN28981.1"/>
    </source>
</evidence>
<dbReference type="AlphaFoldDB" id="A0A1Q8QNQ5"/>
<accession>A0A1Q8QNQ5</accession>